<dbReference type="InterPro" id="IPR057736">
    <property type="entry name" value="SAF_PseI/NeuA/NeuB"/>
</dbReference>
<dbReference type="Gene3D" id="3.20.20.70">
    <property type="entry name" value="Aldolase class I"/>
    <property type="match status" value="1"/>
</dbReference>
<dbReference type="PROSITE" id="PS50844">
    <property type="entry name" value="AFP_LIKE"/>
    <property type="match status" value="1"/>
</dbReference>
<dbReference type="Gene3D" id="3.90.1210.10">
    <property type="entry name" value="Antifreeze-like/N-acetylneuraminic acid synthase C-terminal domain"/>
    <property type="match status" value="1"/>
</dbReference>
<dbReference type="Pfam" id="PF08666">
    <property type="entry name" value="SAF"/>
    <property type="match status" value="1"/>
</dbReference>
<dbReference type="InterPro" id="IPR036732">
    <property type="entry name" value="AFP_Neu5c_C_sf"/>
</dbReference>
<dbReference type="InterPro" id="IPR051690">
    <property type="entry name" value="PseI-like"/>
</dbReference>
<accession>A0A1I6GYM2</accession>
<dbReference type="CDD" id="cd11615">
    <property type="entry name" value="SAF_NeuB_like"/>
    <property type="match status" value="1"/>
</dbReference>
<reference evidence="3" key="1">
    <citation type="submission" date="2016-10" db="EMBL/GenBank/DDBJ databases">
        <authorList>
            <person name="Varghese N."/>
            <person name="Submissions S."/>
        </authorList>
    </citation>
    <scope>NUCLEOTIDE SEQUENCE [LARGE SCALE GENOMIC DNA]</scope>
    <source>
        <strain evidence="3">RD 26</strain>
    </source>
</reference>
<sequence>MSDSNSIERIFADSTDPYIIAEAGVNYLGRIDLAKVFIEEAAAAGADAIKFQTHIPEAEMSASGMESLDMGDLYERMSEQELSIEDHRTLQQYCQSKGIDFLSTPFSAEAVKLLKQIDVPAYKIGSGEVTNYHILRTAAETGKPLLVSTGMHPMSAIEDAAEFISQYTDRVAFFYCVSEYPTPVENVNLGALQEMKEALDAPIGFSDHTQGIEASVIALAQGADLIEKHFTIDRRLPGGDQEVSIEPDELEELVEYADVVAKTRGDRVPPTETEVEIAEWARHSIVSKTAIPQGTELTESNITTKRPGTGIPSSEFYNVLGETTSTRIEADCVIDWTDLV</sequence>
<gene>
    <name evidence="2" type="ORF">SAMN04487937_2178</name>
</gene>
<dbReference type="STRING" id="35743.SAMN04487937_2178"/>
<organism evidence="2 3">
    <name type="scientific">Halorubrum sodomense</name>
    <dbReference type="NCBI Taxonomy" id="35743"/>
    <lineage>
        <taxon>Archaea</taxon>
        <taxon>Methanobacteriati</taxon>
        <taxon>Methanobacteriota</taxon>
        <taxon>Stenosarchaea group</taxon>
        <taxon>Halobacteria</taxon>
        <taxon>Halobacteriales</taxon>
        <taxon>Haloferacaceae</taxon>
        <taxon>Halorubrum</taxon>
    </lineage>
</organism>
<keyword evidence="3" id="KW-1185">Reference proteome</keyword>
<dbReference type="AlphaFoldDB" id="A0A1I6GYM2"/>
<evidence type="ECO:0000259" key="1">
    <source>
        <dbReference type="PROSITE" id="PS50844"/>
    </source>
</evidence>
<dbReference type="Pfam" id="PF03102">
    <property type="entry name" value="NeuB"/>
    <property type="match status" value="1"/>
</dbReference>
<dbReference type="PANTHER" id="PTHR42966:SF1">
    <property type="entry name" value="SIALIC ACID SYNTHASE"/>
    <property type="match status" value="1"/>
</dbReference>
<proteinExistence type="predicted"/>
<evidence type="ECO:0000313" key="3">
    <source>
        <dbReference type="Proteomes" id="UP000198932"/>
    </source>
</evidence>
<dbReference type="SUPFAM" id="SSF51569">
    <property type="entry name" value="Aldolase"/>
    <property type="match status" value="1"/>
</dbReference>
<dbReference type="GO" id="GO:0016051">
    <property type="term" value="P:carbohydrate biosynthetic process"/>
    <property type="evidence" value="ECO:0007669"/>
    <property type="project" value="InterPro"/>
</dbReference>
<dbReference type="InterPro" id="IPR013785">
    <property type="entry name" value="Aldolase_TIM"/>
</dbReference>
<dbReference type="OrthoDB" id="71219at2157"/>
<dbReference type="EMBL" id="FOYN01000003">
    <property type="protein sequence ID" value="SFR47151.1"/>
    <property type="molecule type" value="Genomic_DNA"/>
</dbReference>
<dbReference type="PANTHER" id="PTHR42966">
    <property type="entry name" value="N-ACETYLNEURAMINATE SYNTHASE"/>
    <property type="match status" value="1"/>
</dbReference>
<name>A0A1I6GYM2_HALSD</name>
<dbReference type="Proteomes" id="UP000198932">
    <property type="component" value="Unassembled WGS sequence"/>
</dbReference>
<dbReference type="InterPro" id="IPR013974">
    <property type="entry name" value="SAF"/>
</dbReference>
<feature type="domain" description="AFP-like" evidence="1">
    <location>
        <begin position="284"/>
        <end position="340"/>
    </location>
</feature>
<dbReference type="RefSeq" id="WP_092921877.1">
    <property type="nucleotide sequence ID" value="NZ_FOYN01000003.1"/>
</dbReference>
<dbReference type="GO" id="GO:0047444">
    <property type="term" value="F:N-acylneuraminate-9-phosphate synthase activity"/>
    <property type="evidence" value="ECO:0007669"/>
    <property type="project" value="TreeGrafter"/>
</dbReference>
<protein>
    <submittedName>
        <fullName evidence="2">N-acetylneuraminate synthase</fullName>
    </submittedName>
</protein>
<evidence type="ECO:0000313" key="2">
    <source>
        <dbReference type="EMBL" id="SFR47151.1"/>
    </source>
</evidence>
<dbReference type="InterPro" id="IPR006190">
    <property type="entry name" value="SAF_AFP_Neu5Ac"/>
</dbReference>
<dbReference type="SUPFAM" id="SSF51269">
    <property type="entry name" value="AFP III-like domain"/>
    <property type="match status" value="1"/>
</dbReference>
<dbReference type="InterPro" id="IPR013132">
    <property type="entry name" value="PseI/NeuA/B-like_N"/>
</dbReference>